<keyword evidence="4" id="KW-0238">DNA-binding</keyword>
<dbReference type="SUPFAM" id="SSF88946">
    <property type="entry name" value="Sigma2 domain of RNA polymerase sigma factors"/>
    <property type="match status" value="1"/>
</dbReference>
<dbReference type="InterPro" id="IPR013325">
    <property type="entry name" value="RNA_pol_sigma_r2"/>
</dbReference>
<keyword evidence="3" id="KW-0731">Sigma factor</keyword>
<dbReference type="NCBIfam" id="TIGR02937">
    <property type="entry name" value="sigma70-ECF"/>
    <property type="match status" value="1"/>
</dbReference>
<dbReference type="Gene3D" id="1.10.10.10">
    <property type="entry name" value="Winged helix-like DNA-binding domain superfamily/Winged helix DNA-binding domain"/>
    <property type="match status" value="1"/>
</dbReference>
<dbReference type="Pfam" id="PF04542">
    <property type="entry name" value="Sigma70_r2"/>
    <property type="match status" value="1"/>
</dbReference>
<dbReference type="InterPro" id="IPR013324">
    <property type="entry name" value="RNA_pol_sigma_r3/r4-like"/>
</dbReference>
<name>A0A1M6DKC6_9FIRM</name>
<evidence type="ECO:0000256" key="4">
    <source>
        <dbReference type="ARBA" id="ARBA00023125"/>
    </source>
</evidence>
<dbReference type="RefSeq" id="WP_073993010.1">
    <property type="nucleotide sequence ID" value="NZ_FQYT01000006.1"/>
</dbReference>
<evidence type="ECO:0000259" key="6">
    <source>
        <dbReference type="Pfam" id="PF04542"/>
    </source>
</evidence>
<dbReference type="EMBL" id="FQYT01000006">
    <property type="protein sequence ID" value="SHI73591.1"/>
    <property type="molecule type" value="Genomic_DNA"/>
</dbReference>
<evidence type="ECO:0000256" key="3">
    <source>
        <dbReference type="ARBA" id="ARBA00023082"/>
    </source>
</evidence>
<organism evidence="7 8">
    <name type="scientific">Parasporobacterium paucivorans DSM 15970</name>
    <dbReference type="NCBI Taxonomy" id="1122934"/>
    <lineage>
        <taxon>Bacteria</taxon>
        <taxon>Bacillati</taxon>
        <taxon>Bacillota</taxon>
        <taxon>Clostridia</taxon>
        <taxon>Lachnospirales</taxon>
        <taxon>Lachnospiraceae</taxon>
        <taxon>Parasporobacterium</taxon>
    </lineage>
</organism>
<keyword evidence="2" id="KW-0805">Transcription regulation</keyword>
<dbReference type="STRING" id="1122934.SAMN02745691_00736"/>
<dbReference type="AlphaFoldDB" id="A0A1M6DKC6"/>
<keyword evidence="8" id="KW-1185">Reference proteome</keyword>
<proteinExistence type="inferred from homology"/>
<accession>A0A1M6DKC6</accession>
<dbReference type="InterPro" id="IPR036388">
    <property type="entry name" value="WH-like_DNA-bd_sf"/>
</dbReference>
<keyword evidence="5" id="KW-0804">Transcription</keyword>
<dbReference type="InterPro" id="IPR014284">
    <property type="entry name" value="RNA_pol_sigma-70_dom"/>
</dbReference>
<reference evidence="7 8" key="1">
    <citation type="submission" date="2016-11" db="EMBL/GenBank/DDBJ databases">
        <authorList>
            <person name="Jaros S."/>
            <person name="Januszkiewicz K."/>
            <person name="Wedrychowicz H."/>
        </authorList>
    </citation>
    <scope>NUCLEOTIDE SEQUENCE [LARGE SCALE GENOMIC DNA]</scope>
    <source>
        <strain evidence="7 8">DSM 15970</strain>
    </source>
</reference>
<dbReference type="InterPro" id="IPR007627">
    <property type="entry name" value="RNA_pol_sigma70_r2"/>
</dbReference>
<protein>
    <submittedName>
        <fullName evidence="7">RNA polymerase sigma-70 factor, ECF subfamily</fullName>
    </submittedName>
</protein>
<sequence>MKDEKIIKLLKKRDEKGLQAISEKYERLLTYIASSILGSRSLDIEECVNDTYFKIWNNIERYDFKKASFKTYLKIIVRNTALNRIRDISRTEQVMLNADMDEVLMDYIDYYQNPEKKIMDREGVKLLESIIHDLNSVDKELVVRRYFYFQGSVEISQLMDMSVTAIDSRLSRLRKKIKKEYERREHDEGRVRG</sequence>
<dbReference type="Proteomes" id="UP000184342">
    <property type="component" value="Unassembled WGS sequence"/>
</dbReference>
<evidence type="ECO:0000256" key="2">
    <source>
        <dbReference type="ARBA" id="ARBA00023015"/>
    </source>
</evidence>
<evidence type="ECO:0000313" key="7">
    <source>
        <dbReference type="EMBL" id="SHI73591.1"/>
    </source>
</evidence>
<evidence type="ECO:0000256" key="1">
    <source>
        <dbReference type="ARBA" id="ARBA00010641"/>
    </source>
</evidence>
<feature type="domain" description="RNA polymerase sigma-70 region 2" evidence="6">
    <location>
        <begin position="23"/>
        <end position="90"/>
    </location>
</feature>
<gene>
    <name evidence="7" type="ORF">SAMN02745691_00736</name>
</gene>
<dbReference type="GO" id="GO:0016987">
    <property type="term" value="F:sigma factor activity"/>
    <property type="evidence" value="ECO:0007669"/>
    <property type="project" value="UniProtKB-KW"/>
</dbReference>
<comment type="similarity">
    <text evidence="1">Belongs to the sigma-70 factor family. ECF subfamily.</text>
</comment>
<dbReference type="InterPro" id="IPR039425">
    <property type="entry name" value="RNA_pol_sigma-70-like"/>
</dbReference>
<dbReference type="SUPFAM" id="SSF88659">
    <property type="entry name" value="Sigma3 and sigma4 domains of RNA polymerase sigma factors"/>
    <property type="match status" value="1"/>
</dbReference>
<dbReference type="PANTHER" id="PTHR43133:SF8">
    <property type="entry name" value="RNA POLYMERASE SIGMA FACTOR HI_1459-RELATED"/>
    <property type="match status" value="1"/>
</dbReference>
<dbReference type="PANTHER" id="PTHR43133">
    <property type="entry name" value="RNA POLYMERASE ECF-TYPE SIGMA FACTO"/>
    <property type="match status" value="1"/>
</dbReference>
<dbReference type="GO" id="GO:0006352">
    <property type="term" value="P:DNA-templated transcription initiation"/>
    <property type="evidence" value="ECO:0007669"/>
    <property type="project" value="InterPro"/>
</dbReference>
<evidence type="ECO:0000313" key="8">
    <source>
        <dbReference type="Proteomes" id="UP000184342"/>
    </source>
</evidence>
<dbReference type="Gene3D" id="1.10.1740.10">
    <property type="match status" value="1"/>
</dbReference>
<dbReference type="GO" id="GO:0003677">
    <property type="term" value="F:DNA binding"/>
    <property type="evidence" value="ECO:0007669"/>
    <property type="project" value="UniProtKB-KW"/>
</dbReference>
<evidence type="ECO:0000256" key="5">
    <source>
        <dbReference type="ARBA" id="ARBA00023163"/>
    </source>
</evidence>